<feature type="domain" description="CAAX prenyl protease 2/Lysostaphin resistance protein A-like" evidence="2">
    <location>
        <begin position="196"/>
        <end position="284"/>
    </location>
</feature>
<dbReference type="AlphaFoldDB" id="A0AB73GZ02"/>
<feature type="transmembrane region" description="Helical" evidence="1">
    <location>
        <begin position="248"/>
        <end position="266"/>
    </location>
</feature>
<evidence type="ECO:0000256" key="1">
    <source>
        <dbReference type="SAM" id="Phobius"/>
    </source>
</evidence>
<evidence type="ECO:0000259" key="2">
    <source>
        <dbReference type="Pfam" id="PF02517"/>
    </source>
</evidence>
<reference evidence="3" key="1">
    <citation type="submission" date="2020-08" db="EMBL/GenBank/DDBJ databases">
        <title>Studying the diversity of plant-associated saprophytic bacteria and their role in host health and plant-pathogen interactions.</title>
        <authorList>
            <person name="Potnis N."/>
        </authorList>
    </citation>
    <scope>NUCLEOTIDE SEQUENCE</scope>
    <source>
        <strain evidence="3">F21</strain>
    </source>
</reference>
<gene>
    <name evidence="3" type="ORF">FHR65_002910</name>
</gene>
<dbReference type="InterPro" id="IPR003675">
    <property type="entry name" value="Rce1/LyrA-like_dom"/>
</dbReference>
<feature type="transmembrane region" description="Helical" evidence="1">
    <location>
        <begin position="273"/>
        <end position="294"/>
    </location>
</feature>
<evidence type="ECO:0000313" key="3">
    <source>
        <dbReference type="EMBL" id="MBB5671340.1"/>
    </source>
</evidence>
<feature type="transmembrane region" description="Helical" evidence="1">
    <location>
        <begin position="144"/>
        <end position="163"/>
    </location>
</feature>
<feature type="transmembrane region" description="Helical" evidence="1">
    <location>
        <begin position="183"/>
        <end position="204"/>
    </location>
</feature>
<keyword evidence="1" id="KW-1133">Transmembrane helix</keyword>
<sequence length="295" mass="31897">MKSAAASSVFTAHGDIGRPHFNVRITVERLRQRMSFPRRSQQPMPSGTGRLPLPWLPFEDPLDPSSSMFQQGSSSAHPRPGIPALGHPLARIAAIAVILALAHYRWVQFPWRMPLVGILGIVLVWLETRSLSACGLKPQSSRALLGWTLLLLALVIGVINPFVQPLIDALTGTKADYSGYGALLGNVNAAAHLAGGAWLSAALGEELVFRAFLMHHLDHLLGRHRGGRVMAAVAGGALFGAMHLTQGISGVLLTGLVGVLFGYVYLRSRRNLWAMILAHGLVDTWGIATLYLGWY</sequence>
<protein>
    <recommendedName>
        <fullName evidence="2">CAAX prenyl protease 2/Lysostaphin resistance protein A-like domain-containing protein</fullName>
    </recommendedName>
</protein>
<name>A0AB73GZ02_9XANT</name>
<proteinExistence type="predicted"/>
<dbReference type="Pfam" id="PF02517">
    <property type="entry name" value="Rce1-like"/>
    <property type="match status" value="1"/>
</dbReference>
<dbReference type="EMBL" id="JACIIQ010000011">
    <property type="protein sequence ID" value="MBB5671340.1"/>
    <property type="molecule type" value="Genomic_DNA"/>
</dbReference>
<dbReference type="GO" id="GO:0004175">
    <property type="term" value="F:endopeptidase activity"/>
    <property type="evidence" value="ECO:0007669"/>
    <property type="project" value="UniProtKB-ARBA"/>
</dbReference>
<keyword evidence="1" id="KW-0812">Transmembrane</keyword>
<comment type="caution">
    <text evidence="3">The sequence shown here is derived from an EMBL/GenBank/DDBJ whole genome shotgun (WGS) entry which is preliminary data.</text>
</comment>
<dbReference type="Proteomes" id="UP000528595">
    <property type="component" value="Unassembled WGS sequence"/>
</dbReference>
<feature type="transmembrane region" description="Helical" evidence="1">
    <location>
        <begin position="113"/>
        <end position="132"/>
    </location>
</feature>
<keyword evidence="1" id="KW-0472">Membrane</keyword>
<organism evidence="3">
    <name type="scientific">Xanthomonas arboricola</name>
    <dbReference type="NCBI Taxonomy" id="56448"/>
    <lineage>
        <taxon>Bacteria</taxon>
        <taxon>Pseudomonadati</taxon>
        <taxon>Pseudomonadota</taxon>
        <taxon>Gammaproteobacteria</taxon>
        <taxon>Lysobacterales</taxon>
        <taxon>Lysobacteraceae</taxon>
        <taxon>Xanthomonas</taxon>
    </lineage>
</organism>
<dbReference type="GO" id="GO:0080120">
    <property type="term" value="P:CAAX-box protein maturation"/>
    <property type="evidence" value="ECO:0007669"/>
    <property type="project" value="UniProtKB-ARBA"/>
</dbReference>
<accession>A0AB73GZ02</accession>